<comment type="caution">
    <text evidence="1">The sequence shown here is derived from an EMBL/GenBank/DDBJ whole genome shotgun (WGS) entry which is preliminary data.</text>
</comment>
<proteinExistence type="predicted"/>
<evidence type="ECO:0000313" key="1">
    <source>
        <dbReference type="EMBL" id="MEU5712901.1"/>
    </source>
</evidence>
<keyword evidence="2" id="KW-1185">Reference proteome</keyword>
<dbReference type="EMBL" id="JBFAEG010000042">
    <property type="protein sequence ID" value="MEU5712901.1"/>
    <property type="molecule type" value="Genomic_DNA"/>
</dbReference>
<sequence>MTAVADGWLYAVGHVDGRAWMTRLGVGRPAGAQQYAEDYRGRARTPVDATNGTLAWDAALALPTISETWLRLLERSGTPVGGGGRGAGEAGSHGVTRLRCRVRRPLRGLATCRHAPPSVGNLFPAGPTGI</sequence>
<accession>A0ABV3ALS2</accession>
<reference evidence="1 2" key="1">
    <citation type="submission" date="2024-06" db="EMBL/GenBank/DDBJ databases">
        <title>The Natural Products Discovery Center: Release of the First 8490 Sequenced Strains for Exploring Actinobacteria Biosynthetic Diversity.</title>
        <authorList>
            <person name="Kalkreuter E."/>
            <person name="Kautsar S.A."/>
            <person name="Yang D."/>
            <person name="Bader C.D."/>
            <person name="Teijaro C.N."/>
            <person name="Fluegel L."/>
            <person name="Davis C.M."/>
            <person name="Simpson J.R."/>
            <person name="Lauterbach L."/>
            <person name="Steele A.D."/>
            <person name="Gui C."/>
            <person name="Meng S."/>
            <person name="Li G."/>
            <person name="Viehrig K."/>
            <person name="Ye F."/>
            <person name="Su P."/>
            <person name="Kiefer A.F."/>
            <person name="Nichols A."/>
            <person name="Cepeda A.J."/>
            <person name="Yan W."/>
            <person name="Fan B."/>
            <person name="Jiang Y."/>
            <person name="Adhikari A."/>
            <person name="Zheng C.-J."/>
            <person name="Schuster L."/>
            <person name="Cowan T.M."/>
            <person name="Smanski M.J."/>
            <person name="Chevrette M.G."/>
            <person name="De Carvalho L.P.S."/>
            <person name="Shen B."/>
        </authorList>
    </citation>
    <scope>NUCLEOTIDE SEQUENCE [LARGE SCALE GENOMIC DNA]</scope>
    <source>
        <strain evidence="1 2">NPDC020594</strain>
    </source>
</reference>
<protein>
    <submittedName>
        <fullName evidence="1">Uncharacterized protein</fullName>
    </submittedName>
</protein>
<dbReference type="RefSeq" id="WP_030655314.1">
    <property type="nucleotide sequence ID" value="NZ_JBEXDP010000052.1"/>
</dbReference>
<name>A0ABV3ALS2_9ACTN</name>
<evidence type="ECO:0000313" key="2">
    <source>
        <dbReference type="Proteomes" id="UP001551011"/>
    </source>
</evidence>
<gene>
    <name evidence="1" type="ORF">AB0H04_39800</name>
</gene>
<organism evidence="1 2">
    <name type="scientific">Streptomyces flaveolus</name>
    <dbReference type="NCBI Taxonomy" id="67297"/>
    <lineage>
        <taxon>Bacteria</taxon>
        <taxon>Bacillati</taxon>
        <taxon>Actinomycetota</taxon>
        <taxon>Actinomycetes</taxon>
        <taxon>Kitasatosporales</taxon>
        <taxon>Streptomycetaceae</taxon>
        <taxon>Streptomyces</taxon>
    </lineage>
</organism>
<dbReference type="Proteomes" id="UP001551011">
    <property type="component" value="Unassembled WGS sequence"/>
</dbReference>